<dbReference type="AlphaFoldDB" id="A0A8J2KXG8"/>
<keyword evidence="3" id="KW-1185">Reference proteome</keyword>
<feature type="region of interest" description="Disordered" evidence="1">
    <location>
        <begin position="21"/>
        <end position="87"/>
    </location>
</feature>
<dbReference type="EMBL" id="CAJVCH010520239">
    <property type="protein sequence ID" value="CAG7821766.1"/>
    <property type="molecule type" value="Genomic_DNA"/>
</dbReference>
<feature type="non-terminal residue" evidence="2">
    <location>
        <position position="1"/>
    </location>
</feature>
<evidence type="ECO:0000256" key="1">
    <source>
        <dbReference type="SAM" id="MobiDB-lite"/>
    </source>
</evidence>
<comment type="caution">
    <text evidence="2">The sequence shown here is derived from an EMBL/GenBank/DDBJ whole genome shotgun (WGS) entry which is preliminary data.</text>
</comment>
<evidence type="ECO:0000313" key="2">
    <source>
        <dbReference type="EMBL" id="CAG7821766.1"/>
    </source>
</evidence>
<sequence length="138" mass="15084">MNAHKQILTYIILGSTIPKKQNQNLENSGSDPQGLLKKSVPTSVADQDSTSSTSKRIFPNQQNVQEPIQNIVTTNSPTYNNESCEPDKLIKTTTSRGIYIGGNISADQVVVAQITGNSNVFNLNQTIPQSPPPERIEF</sequence>
<dbReference type="Proteomes" id="UP000708208">
    <property type="component" value="Unassembled WGS sequence"/>
</dbReference>
<name>A0A8J2KXG8_9HEXA</name>
<organism evidence="2 3">
    <name type="scientific">Allacma fusca</name>
    <dbReference type="NCBI Taxonomy" id="39272"/>
    <lineage>
        <taxon>Eukaryota</taxon>
        <taxon>Metazoa</taxon>
        <taxon>Ecdysozoa</taxon>
        <taxon>Arthropoda</taxon>
        <taxon>Hexapoda</taxon>
        <taxon>Collembola</taxon>
        <taxon>Symphypleona</taxon>
        <taxon>Sminthuridae</taxon>
        <taxon>Allacma</taxon>
    </lineage>
</organism>
<gene>
    <name evidence="2" type="ORF">AFUS01_LOCUS32080</name>
</gene>
<feature type="compositionally biased region" description="Polar residues" evidence="1">
    <location>
        <begin position="21"/>
        <end position="31"/>
    </location>
</feature>
<protein>
    <submittedName>
        <fullName evidence="2">Uncharacterized protein</fullName>
    </submittedName>
</protein>
<accession>A0A8J2KXG8</accession>
<reference evidence="2" key="1">
    <citation type="submission" date="2021-06" db="EMBL/GenBank/DDBJ databases">
        <authorList>
            <person name="Hodson N. C."/>
            <person name="Mongue J. A."/>
            <person name="Jaron S. K."/>
        </authorList>
    </citation>
    <scope>NUCLEOTIDE SEQUENCE</scope>
</reference>
<proteinExistence type="predicted"/>
<feature type="compositionally biased region" description="Polar residues" evidence="1">
    <location>
        <begin position="40"/>
        <end position="83"/>
    </location>
</feature>
<evidence type="ECO:0000313" key="3">
    <source>
        <dbReference type="Proteomes" id="UP000708208"/>
    </source>
</evidence>